<evidence type="ECO:0000313" key="3">
    <source>
        <dbReference type="Proteomes" id="UP001500547"/>
    </source>
</evidence>
<name>A0ABP9Q699_9RHOO</name>
<proteinExistence type="predicted"/>
<evidence type="ECO:0000256" key="1">
    <source>
        <dbReference type="SAM" id="Phobius"/>
    </source>
</evidence>
<accession>A0ABP9Q699</accession>
<keyword evidence="3" id="KW-1185">Reference proteome</keyword>
<protein>
    <submittedName>
        <fullName evidence="2">Uncharacterized protein</fullName>
    </submittedName>
</protein>
<sequence length="71" mass="8116">MSNYTLGVALLLIGIAFCLVAWTFFRHKEHKFLTFAPFSEAHQYMRQPGGILWWTGMALLVLGIINCWAGR</sequence>
<evidence type="ECO:0000313" key="2">
    <source>
        <dbReference type="EMBL" id="GAA5157290.1"/>
    </source>
</evidence>
<feature type="transmembrane region" description="Helical" evidence="1">
    <location>
        <begin position="51"/>
        <end position="69"/>
    </location>
</feature>
<dbReference type="RefSeq" id="WP_345530790.1">
    <property type="nucleotide sequence ID" value="NZ_BAABLD010000001.1"/>
</dbReference>
<keyword evidence="1" id="KW-0472">Membrane</keyword>
<dbReference type="Proteomes" id="UP001500547">
    <property type="component" value="Unassembled WGS sequence"/>
</dbReference>
<comment type="caution">
    <text evidence="2">The sequence shown here is derived from an EMBL/GenBank/DDBJ whole genome shotgun (WGS) entry which is preliminary data.</text>
</comment>
<gene>
    <name evidence="2" type="ORF">GCM10025770_00310</name>
</gene>
<feature type="transmembrane region" description="Helical" evidence="1">
    <location>
        <begin position="6"/>
        <end position="25"/>
    </location>
</feature>
<reference evidence="3" key="1">
    <citation type="journal article" date="2019" name="Int. J. Syst. Evol. Microbiol.">
        <title>The Global Catalogue of Microorganisms (GCM) 10K type strain sequencing project: providing services to taxonomists for standard genome sequencing and annotation.</title>
        <authorList>
            <consortium name="The Broad Institute Genomics Platform"/>
            <consortium name="The Broad Institute Genome Sequencing Center for Infectious Disease"/>
            <person name="Wu L."/>
            <person name="Ma J."/>
        </authorList>
    </citation>
    <scope>NUCLEOTIDE SEQUENCE [LARGE SCALE GENOMIC DNA]</scope>
    <source>
        <strain evidence="3">JCM 18715</strain>
    </source>
</reference>
<keyword evidence="1" id="KW-1133">Transmembrane helix</keyword>
<dbReference type="EMBL" id="BAABLD010000001">
    <property type="protein sequence ID" value="GAA5157290.1"/>
    <property type="molecule type" value="Genomic_DNA"/>
</dbReference>
<organism evidence="2 3">
    <name type="scientific">Viridibacterium curvum</name>
    <dbReference type="NCBI Taxonomy" id="1101404"/>
    <lineage>
        <taxon>Bacteria</taxon>
        <taxon>Pseudomonadati</taxon>
        <taxon>Pseudomonadota</taxon>
        <taxon>Betaproteobacteria</taxon>
        <taxon>Rhodocyclales</taxon>
        <taxon>Rhodocyclaceae</taxon>
        <taxon>Viridibacterium</taxon>
    </lineage>
</organism>
<keyword evidence="1" id="KW-0812">Transmembrane</keyword>